<gene>
    <name evidence="2" type="ORF">D3H34_07505</name>
</gene>
<organism evidence="2 3">
    <name type="scientific">Acidovorax cavernicola</name>
    <dbReference type="NCBI Taxonomy" id="1675792"/>
    <lineage>
        <taxon>Bacteria</taxon>
        <taxon>Pseudomonadati</taxon>
        <taxon>Pseudomonadota</taxon>
        <taxon>Betaproteobacteria</taxon>
        <taxon>Burkholderiales</taxon>
        <taxon>Comamonadaceae</taxon>
        <taxon>Acidovorax</taxon>
    </lineage>
</organism>
<evidence type="ECO:0000313" key="2">
    <source>
        <dbReference type="EMBL" id="RIX83269.1"/>
    </source>
</evidence>
<comment type="caution">
    <text evidence="2">The sequence shown here is derived from an EMBL/GenBank/DDBJ whole genome shotgun (WGS) entry which is preliminary data.</text>
</comment>
<keyword evidence="1" id="KW-0472">Membrane</keyword>
<evidence type="ECO:0000313" key="3">
    <source>
        <dbReference type="Proteomes" id="UP000265619"/>
    </source>
</evidence>
<proteinExistence type="predicted"/>
<dbReference type="AlphaFoldDB" id="A0A9X8GWM1"/>
<name>A0A9X8GWM1_9BURK</name>
<dbReference type="Proteomes" id="UP000265619">
    <property type="component" value="Unassembled WGS sequence"/>
</dbReference>
<keyword evidence="3" id="KW-1185">Reference proteome</keyword>
<keyword evidence="1" id="KW-0812">Transmembrane</keyword>
<feature type="transmembrane region" description="Helical" evidence="1">
    <location>
        <begin position="44"/>
        <end position="64"/>
    </location>
</feature>
<accession>A0A9X8GWM1</accession>
<dbReference type="EMBL" id="QXMN01000005">
    <property type="protein sequence ID" value="RIX83269.1"/>
    <property type="molecule type" value="Genomic_DNA"/>
</dbReference>
<evidence type="ECO:0000256" key="1">
    <source>
        <dbReference type="SAM" id="Phobius"/>
    </source>
</evidence>
<feature type="transmembrane region" description="Helical" evidence="1">
    <location>
        <begin position="12"/>
        <end position="32"/>
    </location>
</feature>
<keyword evidence="1" id="KW-1133">Transmembrane helix</keyword>
<reference evidence="2 3" key="1">
    <citation type="submission" date="2018-09" db="EMBL/GenBank/DDBJ databases">
        <title>Acidovorax cavernicola nov. sp. isolated from Gruta de las Maravillas (Aracena, Spain).</title>
        <authorList>
            <person name="Jurado V."/>
            <person name="Gutierrez-Patricio S."/>
            <person name="Gonzalez-Pimentel J.L."/>
            <person name="Miller A.Z."/>
            <person name="Laiz L."/>
            <person name="Saiz-Jimenez C."/>
        </authorList>
    </citation>
    <scope>NUCLEOTIDE SEQUENCE [LARGE SCALE GENOMIC DNA]</scope>
    <source>
        <strain evidence="2 3">1011MAR4D40.2</strain>
    </source>
</reference>
<dbReference type="RefSeq" id="WP_119552812.1">
    <property type="nucleotide sequence ID" value="NZ_QXMN01000005.1"/>
</dbReference>
<sequence>MAAHLYPATVRRVGIGFAVLLVLLVVALILGFRVGTGCVWAPRAVLALAAAACLTGLGLACLAARARARAMRHHAKVAERLDRVFQHLNATKA</sequence>
<protein>
    <submittedName>
        <fullName evidence="2">Uncharacterized protein</fullName>
    </submittedName>
</protein>